<accession>A0ABP7VM05</accession>
<evidence type="ECO:0000313" key="2">
    <source>
        <dbReference type="Proteomes" id="UP001500683"/>
    </source>
</evidence>
<name>A0ABP7VM05_9ACTN</name>
<reference evidence="2" key="1">
    <citation type="journal article" date="2019" name="Int. J. Syst. Evol. Microbiol.">
        <title>The Global Catalogue of Microorganisms (GCM) 10K type strain sequencing project: providing services to taxonomists for standard genome sequencing and annotation.</title>
        <authorList>
            <consortium name="The Broad Institute Genomics Platform"/>
            <consortium name="The Broad Institute Genome Sequencing Center for Infectious Disease"/>
            <person name="Wu L."/>
            <person name="Ma J."/>
        </authorList>
    </citation>
    <scope>NUCLEOTIDE SEQUENCE [LARGE SCALE GENOMIC DNA]</scope>
    <source>
        <strain evidence="2">JCM 16702</strain>
    </source>
</reference>
<keyword evidence="2" id="KW-1185">Reference proteome</keyword>
<dbReference type="EMBL" id="BAAAZG010000014">
    <property type="protein sequence ID" value="GAA4068724.1"/>
    <property type="molecule type" value="Genomic_DNA"/>
</dbReference>
<gene>
    <name evidence="1" type="ORF">GCM10022214_24650</name>
</gene>
<sequence>MVDIADKYLDDFEPLVVHAWRRQLAAAGTRALASAATRDGRETDPAAPAARSPITVGFADMGRRGALAEQLVDVPVDQVAAGAEEGRVLEARTRGIRSNPNVARVKTGAD</sequence>
<proteinExistence type="predicted"/>
<organism evidence="1 2">
    <name type="scientific">Actinomadura miaoliensis</name>
    <dbReference type="NCBI Taxonomy" id="430685"/>
    <lineage>
        <taxon>Bacteria</taxon>
        <taxon>Bacillati</taxon>
        <taxon>Actinomycetota</taxon>
        <taxon>Actinomycetes</taxon>
        <taxon>Streptosporangiales</taxon>
        <taxon>Thermomonosporaceae</taxon>
        <taxon>Actinomadura</taxon>
    </lineage>
</organism>
<dbReference type="Proteomes" id="UP001500683">
    <property type="component" value="Unassembled WGS sequence"/>
</dbReference>
<comment type="caution">
    <text evidence="1">The sequence shown here is derived from an EMBL/GenBank/DDBJ whole genome shotgun (WGS) entry which is preliminary data.</text>
</comment>
<evidence type="ECO:0000313" key="1">
    <source>
        <dbReference type="EMBL" id="GAA4068724.1"/>
    </source>
</evidence>
<protein>
    <submittedName>
        <fullName evidence="1">Uncharacterized protein</fullName>
    </submittedName>
</protein>